<name>A0A2H0M0G6_9BACT</name>
<dbReference type="EMBL" id="PCWA01000045">
    <property type="protein sequence ID" value="PIQ89404.1"/>
    <property type="molecule type" value="Genomic_DNA"/>
</dbReference>
<evidence type="ECO:0000313" key="2">
    <source>
        <dbReference type="Proteomes" id="UP000229641"/>
    </source>
</evidence>
<protein>
    <submittedName>
        <fullName evidence="1">Acylneuraminate cytidylyltransferase</fullName>
    </submittedName>
</protein>
<dbReference type="Gene3D" id="3.90.550.10">
    <property type="entry name" value="Spore Coat Polysaccharide Biosynthesis Protein SpsA, Chain A"/>
    <property type="match status" value="1"/>
</dbReference>
<dbReference type="SUPFAM" id="SSF53448">
    <property type="entry name" value="Nucleotide-diphospho-sugar transferases"/>
    <property type="match status" value="1"/>
</dbReference>
<dbReference type="InterPro" id="IPR050793">
    <property type="entry name" value="CMP-NeuNAc_synthase"/>
</dbReference>
<evidence type="ECO:0000313" key="1">
    <source>
        <dbReference type="EMBL" id="PIQ89404.1"/>
    </source>
</evidence>
<organism evidence="1 2">
    <name type="scientific">Candidatus Ghiorseimicrobium undicola</name>
    <dbReference type="NCBI Taxonomy" id="1974746"/>
    <lineage>
        <taxon>Bacteria</taxon>
        <taxon>Pseudomonadati</taxon>
        <taxon>Candidatus Omnitrophota</taxon>
        <taxon>Candidatus Ghiorseimicrobium</taxon>
    </lineage>
</organism>
<reference evidence="1 2" key="1">
    <citation type="submission" date="2017-09" db="EMBL/GenBank/DDBJ databases">
        <title>Depth-based differentiation of microbial function through sediment-hosted aquifers and enrichment of novel symbionts in the deep terrestrial subsurface.</title>
        <authorList>
            <person name="Probst A.J."/>
            <person name="Ladd B."/>
            <person name="Jarett J.K."/>
            <person name="Geller-Mcgrath D.E."/>
            <person name="Sieber C.M."/>
            <person name="Emerson J.B."/>
            <person name="Anantharaman K."/>
            <person name="Thomas B.C."/>
            <person name="Malmstrom R."/>
            <person name="Stieglmeier M."/>
            <person name="Klingl A."/>
            <person name="Woyke T."/>
            <person name="Ryan C.M."/>
            <person name="Banfield J.F."/>
        </authorList>
    </citation>
    <scope>NUCLEOTIDE SEQUENCE [LARGE SCALE GENOMIC DNA]</scope>
    <source>
        <strain evidence="1">CG11_big_fil_rev_8_21_14_0_20_42_13</strain>
    </source>
</reference>
<dbReference type="InterPro" id="IPR003329">
    <property type="entry name" value="Cytidylyl_trans"/>
</dbReference>
<dbReference type="Proteomes" id="UP000229641">
    <property type="component" value="Unassembled WGS sequence"/>
</dbReference>
<dbReference type="InterPro" id="IPR029044">
    <property type="entry name" value="Nucleotide-diphossugar_trans"/>
</dbReference>
<dbReference type="AlphaFoldDB" id="A0A2H0M0G6"/>
<dbReference type="PANTHER" id="PTHR21485">
    <property type="entry name" value="HAD SUPERFAMILY MEMBERS CMAS AND KDSC"/>
    <property type="match status" value="1"/>
</dbReference>
<dbReference type="GO" id="GO:0008781">
    <property type="term" value="F:N-acylneuraminate cytidylyltransferase activity"/>
    <property type="evidence" value="ECO:0007669"/>
    <property type="project" value="TreeGrafter"/>
</dbReference>
<gene>
    <name evidence="1" type="ORF">COV72_03415</name>
</gene>
<keyword evidence="1" id="KW-0548">Nucleotidyltransferase</keyword>
<keyword evidence="1" id="KW-0808">Transferase</keyword>
<dbReference type="Pfam" id="PF02348">
    <property type="entry name" value="CTP_transf_3"/>
    <property type="match status" value="1"/>
</dbReference>
<sequence length="235" mass="26391">MKNILAVIPARAGSKRIPKKNIIPLAGKPMIAWTIEAALASGIFEDVLVSTDSEEIAALSRQLGAQAPFLRDPEDATDSAPIAIATFNAMLRMQEYKKKNYNIVVQLMPNCPTRTDNDITMALDNFNKTGTEFQVSVFKFGWMNPWWALMAGKDNGPPRPLFPRQIKMRSQDLEELYCPSGAVWIAKTGALEREKTFYSRNYKIFTLKWENAVDIDTADDFALAELILSVRAKNK</sequence>
<dbReference type="CDD" id="cd02513">
    <property type="entry name" value="CMP-NeuAc_Synthase"/>
    <property type="match status" value="1"/>
</dbReference>
<accession>A0A2H0M0G6</accession>
<proteinExistence type="predicted"/>
<comment type="caution">
    <text evidence="1">The sequence shown here is derived from an EMBL/GenBank/DDBJ whole genome shotgun (WGS) entry which is preliminary data.</text>
</comment>
<dbReference type="PANTHER" id="PTHR21485:SF6">
    <property type="entry name" value="N-ACYLNEURAMINATE CYTIDYLYLTRANSFERASE-RELATED"/>
    <property type="match status" value="1"/>
</dbReference>